<evidence type="ECO:0000259" key="2">
    <source>
        <dbReference type="PROSITE" id="PS50883"/>
    </source>
</evidence>
<name>A0A069P0C3_9BURK</name>
<dbReference type="PANTHER" id="PTHR33121">
    <property type="entry name" value="CYCLIC DI-GMP PHOSPHODIESTERASE PDEF"/>
    <property type="match status" value="1"/>
</dbReference>
<proteinExistence type="predicted"/>
<organism evidence="4 5">
    <name type="scientific">Caballeronia grimmiae</name>
    <dbReference type="NCBI Taxonomy" id="1071679"/>
    <lineage>
        <taxon>Bacteria</taxon>
        <taxon>Pseudomonadati</taxon>
        <taxon>Pseudomonadota</taxon>
        <taxon>Betaproteobacteria</taxon>
        <taxon>Burkholderiales</taxon>
        <taxon>Burkholderiaceae</taxon>
        <taxon>Caballeronia</taxon>
    </lineage>
</organism>
<dbReference type="SUPFAM" id="SSF103190">
    <property type="entry name" value="Sensory domain-like"/>
    <property type="match status" value="1"/>
</dbReference>
<dbReference type="Gene3D" id="3.30.450.20">
    <property type="entry name" value="PAS domain"/>
    <property type="match status" value="1"/>
</dbReference>
<dbReference type="PANTHER" id="PTHR33121:SF76">
    <property type="entry name" value="SIGNALING PROTEIN"/>
    <property type="match status" value="1"/>
</dbReference>
<dbReference type="AlphaFoldDB" id="A0A069P0C3"/>
<evidence type="ECO:0000313" key="5">
    <source>
        <dbReference type="Proteomes" id="UP000027439"/>
    </source>
</evidence>
<reference evidence="4 5" key="2">
    <citation type="submission" date="2014-03" db="EMBL/GenBank/DDBJ databases">
        <title>Draft Genome Sequences of Four Burkholderia Strains.</title>
        <authorList>
            <person name="Liu X.Y."/>
            <person name="Li C.X."/>
            <person name="Xu J.H."/>
        </authorList>
    </citation>
    <scope>NUCLEOTIDE SEQUENCE [LARGE SCALE GENOMIC DNA]</scope>
    <source>
        <strain evidence="4 5">R27</strain>
    </source>
</reference>
<reference evidence="6" key="3">
    <citation type="journal article" date="2019" name="Int. J. Syst. Evol. Microbiol.">
        <title>The Global Catalogue of Microorganisms (GCM) 10K type strain sequencing project: providing services to taxonomists for standard genome sequencing and annotation.</title>
        <authorList>
            <consortium name="The Broad Institute Genomics Platform"/>
            <consortium name="The Broad Institute Genome Sequencing Center for Infectious Disease"/>
            <person name="Wu L."/>
            <person name="Ma J."/>
        </authorList>
    </citation>
    <scope>NUCLEOTIDE SEQUENCE [LARGE SCALE GENOMIC DNA]</scope>
    <source>
        <strain evidence="6">CGMCC 1.11013</strain>
    </source>
</reference>
<reference evidence="3" key="4">
    <citation type="submission" date="2024-05" db="EMBL/GenBank/DDBJ databases">
        <authorList>
            <person name="Sun Q."/>
            <person name="Zhou Y."/>
        </authorList>
    </citation>
    <scope>NUCLEOTIDE SEQUENCE</scope>
    <source>
        <strain evidence="3">CGMCC 1.11013</strain>
    </source>
</reference>
<evidence type="ECO:0000313" key="6">
    <source>
        <dbReference type="Proteomes" id="UP000597138"/>
    </source>
</evidence>
<dbReference type="EMBL" id="BMEG01000011">
    <property type="protein sequence ID" value="GGD91122.1"/>
    <property type="molecule type" value="Genomic_DNA"/>
</dbReference>
<dbReference type="Proteomes" id="UP000597138">
    <property type="component" value="Unassembled WGS sequence"/>
</dbReference>
<sequence length="424" mass="46931">MSMVDIDPPRFQPPRPVAGDDGSRRTVLYGEYTVFSVFQPVFSVSHRRAIGYHASLRARDDTHRHVPSHEVFTQAARRGDLLELGRLAESLHLGNFNAFDSHDEWLFLSLHPAALMDTSYGDALLAALKDIGLPPQRVVLEVPEQAGGETARFTAIVDSLRKSGFLIALDGFGVKHSNIDRVWHLRPDIVTLDRCILQQATEHSHIERVLPRLVSLLHESGQLVLMGGLTTERDALIALECNVDFVQGAYFAQPSVDAVHPQVAASTMDALSAASRERVVARERAQATRLEPYVSGLERAAVRLMEGEALTSATSELLQLADTARCFLLDHAGRQIGDNVVPVVRTSQRAKRFSPLLHSEGASWERRPYFIEALRAPGRVHLTAPYLSINEAHLCVTASIAAQTPFGLQVLCVDINWESTPRRR</sequence>
<gene>
    <name evidence="4" type="ORF">BG57_14275</name>
    <name evidence="3" type="ORF">GCM10010985_52300</name>
</gene>
<reference evidence="3" key="1">
    <citation type="journal article" date="2014" name="Int. J. Syst. Evol. Microbiol.">
        <title>Complete genome of a new Firmicutes species belonging to the dominant human colonic microbiota ('Ruminococcus bicirculans') reveals two chromosomes and a selective capacity to utilize plant glucans.</title>
        <authorList>
            <consortium name="NISC Comparative Sequencing Program"/>
            <person name="Wegmann U."/>
            <person name="Louis P."/>
            <person name="Goesmann A."/>
            <person name="Henrissat B."/>
            <person name="Duncan S.H."/>
            <person name="Flint H.J."/>
        </authorList>
    </citation>
    <scope>NUCLEOTIDE SEQUENCE</scope>
    <source>
        <strain evidence="3">CGMCC 1.11013</strain>
    </source>
</reference>
<keyword evidence="6" id="KW-1185">Reference proteome</keyword>
<dbReference type="EMBL" id="JFHE01000025">
    <property type="protein sequence ID" value="KDR30776.1"/>
    <property type="molecule type" value="Genomic_DNA"/>
</dbReference>
<dbReference type="Pfam" id="PF00563">
    <property type="entry name" value="EAL"/>
    <property type="match status" value="1"/>
</dbReference>
<evidence type="ECO:0000313" key="4">
    <source>
        <dbReference type="EMBL" id="KDR30776.1"/>
    </source>
</evidence>
<dbReference type="PROSITE" id="PS50883">
    <property type="entry name" value="EAL"/>
    <property type="match status" value="1"/>
</dbReference>
<dbReference type="SMART" id="SM00052">
    <property type="entry name" value="EAL"/>
    <property type="match status" value="1"/>
</dbReference>
<evidence type="ECO:0000256" key="1">
    <source>
        <dbReference type="SAM" id="MobiDB-lite"/>
    </source>
</evidence>
<dbReference type="InterPro" id="IPR035919">
    <property type="entry name" value="EAL_sf"/>
</dbReference>
<dbReference type="eggNOG" id="COG2200">
    <property type="taxonomic scope" value="Bacteria"/>
</dbReference>
<dbReference type="RefSeq" id="WP_035967912.1">
    <property type="nucleotide sequence ID" value="NZ_BMEG01000011.1"/>
</dbReference>
<dbReference type="CDD" id="cd01948">
    <property type="entry name" value="EAL"/>
    <property type="match status" value="1"/>
</dbReference>
<dbReference type="OrthoDB" id="9813903at2"/>
<evidence type="ECO:0000313" key="3">
    <source>
        <dbReference type="EMBL" id="GGD91122.1"/>
    </source>
</evidence>
<comment type="caution">
    <text evidence="4">The sequence shown here is derived from an EMBL/GenBank/DDBJ whole genome shotgun (WGS) entry which is preliminary data.</text>
</comment>
<feature type="region of interest" description="Disordered" evidence="1">
    <location>
        <begin position="1"/>
        <end position="22"/>
    </location>
</feature>
<dbReference type="SUPFAM" id="SSF141868">
    <property type="entry name" value="EAL domain-like"/>
    <property type="match status" value="1"/>
</dbReference>
<dbReference type="Gene3D" id="3.20.20.450">
    <property type="entry name" value="EAL domain"/>
    <property type="match status" value="1"/>
</dbReference>
<dbReference type="GO" id="GO:0071111">
    <property type="term" value="F:cyclic-guanylate-specific phosphodiesterase activity"/>
    <property type="evidence" value="ECO:0007669"/>
    <property type="project" value="InterPro"/>
</dbReference>
<accession>A0A069P0C3</accession>
<dbReference type="InterPro" id="IPR050706">
    <property type="entry name" value="Cyclic-di-GMP_PDE-like"/>
</dbReference>
<feature type="domain" description="EAL" evidence="2">
    <location>
        <begin position="16"/>
        <end position="268"/>
    </location>
</feature>
<dbReference type="STRING" id="1071679.BG57_14275"/>
<dbReference type="InterPro" id="IPR029151">
    <property type="entry name" value="Sensor-like_sf"/>
</dbReference>
<protein>
    <submittedName>
        <fullName evidence="4">Diguanylate phosphodiesterase</fullName>
    </submittedName>
</protein>
<dbReference type="InterPro" id="IPR001633">
    <property type="entry name" value="EAL_dom"/>
</dbReference>
<dbReference type="Proteomes" id="UP000027439">
    <property type="component" value="Unassembled WGS sequence"/>
</dbReference>